<feature type="non-terminal residue" evidence="1">
    <location>
        <position position="275"/>
    </location>
</feature>
<name>X0TFM2_9ZZZZ</name>
<dbReference type="EMBL" id="BARS01018873">
    <property type="protein sequence ID" value="GAF86111.1"/>
    <property type="molecule type" value="Genomic_DNA"/>
</dbReference>
<gene>
    <name evidence="1" type="ORF">S01H1_30650</name>
</gene>
<accession>X0TFM2</accession>
<feature type="non-terminal residue" evidence="1">
    <location>
        <position position="1"/>
    </location>
</feature>
<proteinExistence type="predicted"/>
<reference evidence="1" key="1">
    <citation type="journal article" date="2014" name="Front. Microbiol.">
        <title>High frequency of phylogenetically diverse reductive dehalogenase-homologous genes in deep subseafloor sedimentary metagenomes.</title>
        <authorList>
            <person name="Kawai M."/>
            <person name="Futagami T."/>
            <person name="Toyoda A."/>
            <person name="Takaki Y."/>
            <person name="Nishi S."/>
            <person name="Hori S."/>
            <person name="Arai W."/>
            <person name="Tsubouchi T."/>
            <person name="Morono Y."/>
            <person name="Uchiyama I."/>
            <person name="Ito T."/>
            <person name="Fujiyama A."/>
            <person name="Inagaki F."/>
            <person name="Takami H."/>
        </authorList>
    </citation>
    <scope>NUCLEOTIDE SEQUENCE</scope>
    <source>
        <strain evidence="1">Expedition CK06-06</strain>
    </source>
</reference>
<comment type="caution">
    <text evidence="1">The sequence shown here is derived from an EMBL/GenBank/DDBJ whole genome shotgun (WGS) entry which is preliminary data.</text>
</comment>
<evidence type="ECO:0000313" key="1">
    <source>
        <dbReference type="EMBL" id="GAF86111.1"/>
    </source>
</evidence>
<sequence>DAYIKNDEYAYSILYRVSSRDYSKIWWPNSDEFILWESLHQSGYLEDFANSFFIVISDSEERLNKVIPNDFVYFSDPQRKPVYSTMTMKPRDKDYIVKKRMRGVEAEEKDVSIHKNLFREMYIKGPLLSTLWLHSVVECDNALAFEGLIKAYYDFILDYFNKHGGSFDTYDFLPHNIIVDTATGPYRVIDKEWKVRAAVSPGYILFRALMWFAHGNEAVLHRICEIKNIVNAKEFVEYGFSLFSPALNQELDKFIEIEEQVQAKIAFQKGSDTVR</sequence>
<organism evidence="1">
    <name type="scientific">marine sediment metagenome</name>
    <dbReference type="NCBI Taxonomy" id="412755"/>
    <lineage>
        <taxon>unclassified sequences</taxon>
        <taxon>metagenomes</taxon>
        <taxon>ecological metagenomes</taxon>
    </lineage>
</organism>
<protein>
    <submittedName>
        <fullName evidence="1">Uncharacterized protein</fullName>
    </submittedName>
</protein>
<dbReference type="AlphaFoldDB" id="X0TFM2"/>